<dbReference type="Pfam" id="PF00071">
    <property type="entry name" value="Ras"/>
    <property type="match status" value="1"/>
</dbReference>
<dbReference type="OrthoDB" id="8830751at2759"/>
<dbReference type="GO" id="GO:0003924">
    <property type="term" value="F:GTPase activity"/>
    <property type="evidence" value="ECO:0000318"/>
    <property type="project" value="GO_Central"/>
</dbReference>
<comment type="subcellular location">
    <subcellularLocation>
        <location evidence="1">Cell membrane</location>
    </subcellularLocation>
</comment>
<dbReference type="InterPro" id="IPR001806">
    <property type="entry name" value="Small_GTPase"/>
</dbReference>
<dbReference type="STRING" id="7739.C3Z404"/>
<keyword evidence="5" id="KW-0342">GTP-binding</keyword>
<dbReference type="SMART" id="SM00175">
    <property type="entry name" value="RAB"/>
    <property type="match status" value="1"/>
</dbReference>
<dbReference type="GeneID" id="118425455"/>
<dbReference type="RefSeq" id="XP_035690169.1">
    <property type="nucleotide sequence ID" value="XM_035834276.1"/>
</dbReference>
<dbReference type="KEGG" id="bfo:118425455"/>
<reference evidence="9" key="1">
    <citation type="journal article" date="2008" name="Nature">
        <title>The amphioxus genome and the evolution of the chordate karyotype.</title>
        <authorList>
            <consortium name="US DOE Joint Genome Institute (JGI-PGF)"/>
            <person name="Putnam N.H."/>
            <person name="Butts T."/>
            <person name="Ferrier D.E.K."/>
            <person name="Furlong R.F."/>
            <person name="Hellsten U."/>
            <person name="Kawashima T."/>
            <person name="Robinson-Rechavi M."/>
            <person name="Shoguchi E."/>
            <person name="Terry A."/>
            <person name="Yu J.-K."/>
            <person name="Benito-Gutierrez E.L."/>
            <person name="Dubchak I."/>
            <person name="Garcia-Fernandez J."/>
            <person name="Gibson-Brown J.J."/>
            <person name="Grigoriev I.V."/>
            <person name="Horton A.C."/>
            <person name="de Jong P.J."/>
            <person name="Jurka J."/>
            <person name="Kapitonov V.V."/>
            <person name="Kohara Y."/>
            <person name="Kuroki Y."/>
            <person name="Lindquist E."/>
            <person name="Lucas S."/>
            <person name="Osoegawa K."/>
            <person name="Pennacchio L.A."/>
            <person name="Salamov A.A."/>
            <person name="Satou Y."/>
            <person name="Sauka-Spengler T."/>
            <person name="Schmutz J."/>
            <person name="Shin-I T."/>
            <person name="Toyoda A."/>
            <person name="Bronner-Fraser M."/>
            <person name="Fujiyama A."/>
            <person name="Holland L.Z."/>
            <person name="Holland P.W.H."/>
            <person name="Satoh N."/>
            <person name="Rokhsar D.S."/>
        </authorList>
    </citation>
    <scope>NUCLEOTIDE SEQUENCE [LARGE SCALE GENOMIC DNA]</scope>
    <source>
        <strain evidence="9">S238N-H82</strain>
        <tissue evidence="9">Testes</tissue>
    </source>
</reference>
<keyword evidence="7" id="KW-0449">Lipoprotein</keyword>
<dbReference type="InterPro" id="IPR005225">
    <property type="entry name" value="Small_GTP-bd"/>
</dbReference>
<dbReference type="eggNOG" id="KOG0393">
    <property type="taxonomic scope" value="Eukaryota"/>
</dbReference>
<evidence type="ECO:0000256" key="7">
    <source>
        <dbReference type="ARBA" id="ARBA00023288"/>
    </source>
</evidence>
<dbReference type="GO" id="GO:0016477">
    <property type="term" value="P:cell migration"/>
    <property type="evidence" value="ECO:0000318"/>
    <property type="project" value="GO_Central"/>
</dbReference>
<keyword evidence="2" id="KW-1003">Cell membrane</keyword>
<evidence type="ECO:0000256" key="1">
    <source>
        <dbReference type="ARBA" id="ARBA00004236"/>
    </source>
</evidence>
<dbReference type="GO" id="GO:0007015">
    <property type="term" value="P:actin filament organization"/>
    <property type="evidence" value="ECO:0000318"/>
    <property type="project" value="GO_Central"/>
</dbReference>
<dbReference type="InParanoid" id="C3Z404"/>
<dbReference type="GO" id="GO:0007165">
    <property type="term" value="P:signal transduction"/>
    <property type="evidence" value="ECO:0000318"/>
    <property type="project" value="GO_Central"/>
</dbReference>
<dbReference type="FunFam" id="3.40.50.300:FF:000676">
    <property type="entry name" value="Ras homolog family member F"/>
    <property type="match status" value="1"/>
</dbReference>
<dbReference type="SMART" id="SM00176">
    <property type="entry name" value="RAN"/>
    <property type="match status" value="1"/>
</dbReference>
<dbReference type="GO" id="GO:0007264">
    <property type="term" value="P:small GTPase-mediated signal transduction"/>
    <property type="evidence" value="ECO:0007669"/>
    <property type="project" value="InterPro"/>
</dbReference>
<dbReference type="GO" id="GO:0005525">
    <property type="term" value="F:GTP binding"/>
    <property type="evidence" value="ECO:0000318"/>
    <property type="project" value="GO_Central"/>
</dbReference>
<name>C3Z404_BRAFL</name>
<dbReference type="SUPFAM" id="SSF52540">
    <property type="entry name" value="P-loop containing nucleoside triphosphate hydrolases"/>
    <property type="match status" value="1"/>
</dbReference>
<dbReference type="Proteomes" id="UP000001554">
    <property type="component" value="Chromosome 11"/>
</dbReference>
<dbReference type="OMA" id="CSAKHQE"/>
<reference evidence="11" key="3">
    <citation type="submission" date="2025-04" db="UniProtKB">
        <authorList>
            <consortium name="RefSeq"/>
        </authorList>
    </citation>
    <scope>IDENTIFICATION</scope>
    <source>
        <strain evidence="11">S238N-H82</strain>
        <tissue evidence="11">Testes</tissue>
    </source>
</reference>
<evidence type="ECO:0000256" key="5">
    <source>
        <dbReference type="ARBA" id="ARBA00023134"/>
    </source>
</evidence>
<dbReference type="InterPro" id="IPR027417">
    <property type="entry name" value="P-loop_NTPase"/>
</dbReference>
<keyword evidence="6" id="KW-0472">Membrane</keyword>
<dbReference type="NCBIfam" id="TIGR00231">
    <property type="entry name" value="small_GTP"/>
    <property type="match status" value="1"/>
</dbReference>
<dbReference type="EMBL" id="GG666578">
    <property type="protein sequence ID" value="EEN52617.1"/>
    <property type="molecule type" value="Genomic_DNA"/>
</dbReference>
<keyword evidence="8" id="KW-0636">Prenylation</keyword>
<evidence type="ECO:0000256" key="2">
    <source>
        <dbReference type="ARBA" id="ARBA00022475"/>
    </source>
</evidence>
<protein>
    <submittedName>
        <fullName evidence="11">Ras-like GTP-binding protein Rho1</fullName>
    </submittedName>
</protein>
<keyword evidence="3" id="KW-0488">Methylation</keyword>
<accession>C3Z404</accession>
<dbReference type="PANTHER" id="PTHR24072">
    <property type="entry name" value="RHO FAMILY GTPASE"/>
    <property type="match status" value="1"/>
</dbReference>
<evidence type="ECO:0000313" key="9">
    <source>
        <dbReference type="EMBL" id="EEN52617.1"/>
    </source>
</evidence>
<dbReference type="Gene3D" id="3.40.50.300">
    <property type="entry name" value="P-loop containing nucleotide triphosphate hydrolases"/>
    <property type="match status" value="1"/>
</dbReference>
<dbReference type="GO" id="GO:0032956">
    <property type="term" value="P:regulation of actin cytoskeleton organization"/>
    <property type="evidence" value="ECO:0000318"/>
    <property type="project" value="GO_Central"/>
</dbReference>
<sequence length="211" mass="24072">MYDNNGPSITPSPRGKEKPFVRCKLVVVGDGGCGKTCMLMVYCRKEFPKVYVPTVFDNYKTRVDLGSKLVELNLWDTAGQEDYDRLRPLSYNDADVIIICFDVSSQASFENVEVRWAPEIRHFCKGLPIFLIACKSDLRNDRNTLQQLAYRGQEPVSYEQGMALAKRIRARGYMECSARYGENLDHVFLTAAKTAANVQTRRHRKINCTLL</sequence>
<dbReference type="PROSITE" id="PS51420">
    <property type="entry name" value="RHO"/>
    <property type="match status" value="1"/>
</dbReference>
<evidence type="ECO:0000256" key="8">
    <source>
        <dbReference type="ARBA" id="ARBA00023289"/>
    </source>
</evidence>
<evidence type="ECO:0000256" key="4">
    <source>
        <dbReference type="ARBA" id="ARBA00022741"/>
    </source>
</evidence>
<dbReference type="GO" id="GO:0005829">
    <property type="term" value="C:cytosol"/>
    <property type="evidence" value="ECO:0000318"/>
    <property type="project" value="GO_Central"/>
</dbReference>
<dbReference type="GO" id="GO:0005886">
    <property type="term" value="C:plasma membrane"/>
    <property type="evidence" value="ECO:0000318"/>
    <property type="project" value="GO_Central"/>
</dbReference>
<dbReference type="GO" id="GO:0019901">
    <property type="term" value="F:protein kinase binding"/>
    <property type="evidence" value="ECO:0000318"/>
    <property type="project" value="GO_Central"/>
</dbReference>
<dbReference type="SMART" id="SM00173">
    <property type="entry name" value="RAS"/>
    <property type="match status" value="1"/>
</dbReference>
<dbReference type="PROSITE" id="PS51421">
    <property type="entry name" value="RAS"/>
    <property type="match status" value="1"/>
</dbReference>
<evidence type="ECO:0000313" key="11">
    <source>
        <dbReference type="RefSeq" id="XP_035690169.1"/>
    </source>
</evidence>
<gene>
    <name evidence="11" type="primary">LOC118425455</name>
    <name evidence="9" type="ORF">BRAFLDRAFT_78499</name>
</gene>
<evidence type="ECO:0000313" key="10">
    <source>
        <dbReference type="Proteomes" id="UP000001554"/>
    </source>
</evidence>
<dbReference type="SMART" id="SM00174">
    <property type="entry name" value="RHO"/>
    <property type="match status" value="1"/>
</dbReference>
<dbReference type="PROSITE" id="PS51419">
    <property type="entry name" value="RAB"/>
    <property type="match status" value="1"/>
</dbReference>
<dbReference type="InterPro" id="IPR003578">
    <property type="entry name" value="Small_GTPase_Rho"/>
</dbReference>
<proteinExistence type="predicted"/>
<reference evidence="10" key="2">
    <citation type="journal article" date="2020" name="Nat. Ecol. Evol.">
        <title>Deeply conserved synteny resolves early events in vertebrate evolution.</title>
        <authorList>
            <person name="Simakov O."/>
            <person name="Marletaz F."/>
            <person name="Yue J.X."/>
            <person name="O'Connell B."/>
            <person name="Jenkins J."/>
            <person name="Brandt A."/>
            <person name="Calef R."/>
            <person name="Tung C.H."/>
            <person name="Huang T.K."/>
            <person name="Schmutz J."/>
            <person name="Satoh N."/>
            <person name="Yu J.K."/>
            <person name="Putnam N.H."/>
            <person name="Green R.E."/>
            <person name="Rokhsar D.S."/>
        </authorList>
    </citation>
    <scope>NUCLEOTIDE SEQUENCE [LARGE SCALE GENOMIC DNA]</scope>
    <source>
        <strain evidence="10">S238N-H82</strain>
    </source>
</reference>
<evidence type="ECO:0000256" key="6">
    <source>
        <dbReference type="ARBA" id="ARBA00023136"/>
    </source>
</evidence>
<dbReference type="AlphaFoldDB" id="C3Z404"/>
<dbReference type="PRINTS" id="PR00449">
    <property type="entry name" value="RASTRNSFRMNG"/>
</dbReference>
<evidence type="ECO:0000256" key="3">
    <source>
        <dbReference type="ARBA" id="ARBA00022481"/>
    </source>
</evidence>
<keyword evidence="4" id="KW-0547">Nucleotide-binding</keyword>
<organism>
    <name type="scientific">Branchiostoma floridae</name>
    <name type="common">Florida lancelet</name>
    <name type="synonym">Amphioxus</name>
    <dbReference type="NCBI Taxonomy" id="7739"/>
    <lineage>
        <taxon>Eukaryota</taxon>
        <taxon>Metazoa</taxon>
        <taxon>Chordata</taxon>
        <taxon>Cephalochordata</taxon>
        <taxon>Leptocardii</taxon>
        <taxon>Amphioxiformes</taxon>
        <taxon>Branchiostomatidae</taxon>
        <taxon>Branchiostoma</taxon>
    </lineage>
</organism>
<keyword evidence="10" id="KW-1185">Reference proteome</keyword>